<feature type="domain" description="Methyl-accepting transducer" evidence="7">
    <location>
        <begin position="392"/>
        <end position="628"/>
    </location>
</feature>
<dbReference type="SMART" id="SM00283">
    <property type="entry name" value="MA"/>
    <property type="match status" value="1"/>
</dbReference>
<feature type="compositionally biased region" description="Basic and acidic residues" evidence="5">
    <location>
        <begin position="31"/>
        <end position="40"/>
    </location>
</feature>
<reference evidence="9 10" key="1">
    <citation type="submission" date="2020-10" db="EMBL/GenBank/DDBJ databases">
        <authorList>
            <person name="Castelo-Branco R."/>
            <person name="Eusebio N."/>
            <person name="Adriana R."/>
            <person name="Vieira A."/>
            <person name="Brugerolle De Fraissinette N."/>
            <person name="Rezende De Castro R."/>
            <person name="Schneider M.P."/>
            <person name="Vasconcelos V."/>
            <person name="Leao P.N."/>
        </authorList>
    </citation>
    <scope>NUCLEOTIDE SEQUENCE [LARGE SCALE GENOMIC DNA]</scope>
    <source>
        <strain evidence="9 10">LEGE 03274</strain>
    </source>
</reference>
<dbReference type="InterPro" id="IPR004089">
    <property type="entry name" value="MCPsignal_dom"/>
</dbReference>
<protein>
    <submittedName>
        <fullName evidence="9">HAMP domain-containing protein</fullName>
    </submittedName>
</protein>
<evidence type="ECO:0000256" key="1">
    <source>
        <dbReference type="ARBA" id="ARBA00023224"/>
    </source>
</evidence>
<evidence type="ECO:0000256" key="4">
    <source>
        <dbReference type="SAM" id="Coils"/>
    </source>
</evidence>
<comment type="similarity">
    <text evidence="2">Belongs to the methyl-accepting chemotaxis (MCP) protein family.</text>
</comment>
<dbReference type="SMART" id="SM00304">
    <property type="entry name" value="HAMP"/>
    <property type="match status" value="2"/>
</dbReference>
<accession>A0ABR9V3C4</accession>
<keyword evidence="6" id="KW-0812">Transmembrane</keyword>
<dbReference type="InterPro" id="IPR003660">
    <property type="entry name" value="HAMP_dom"/>
</dbReference>
<feature type="compositionally biased region" description="Polar residues" evidence="5">
    <location>
        <begin position="1"/>
        <end position="26"/>
    </location>
</feature>
<feature type="transmembrane region" description="Helical" evidence="6">
    <location>
        <begin position="48"/>
        <end position="70"/>
    </location>
</feature>
<keyword evidence="4" id="KW-0175">Coiled coil</keyword>
<dbReference type="PANTHER" id="PTHR32089">
    <property type="entry name" value="METHYL-ACCEPTING CHEMOTAXIS PROTEIN MCPB"/>
    <property type="match status" value="1"/>
</dbReference>
<dbReference type="Pfam" id="PF00672">
    <property type="entry name" value="HAMP"/>
    <property type="match status" value="1"/>
</dbReference>
<organism evidence="9 10">
    <name type="scientific">Cyanobacterium stanieri LEGE 03274</name>
    <dbReference type="NCBI Taxonomy" id="1828756"/>
    <lineage>
        <taxon>Bacteria</taxon>
        <taxon>Bacillati</taxon>
        <taxon>Cyanobacteriota</taxon>
        <taxon>Cyanophyceae</taxon>
        <taxon>Oscillatoriophycideae</taxon>
        <taxon>Chroococcales</taxon>
        <taxon>Geminocystaceae</taxon>
        <taxon>Cyanobacterium</taxon>
    </lineage>
</organism>
<keyword evidence="1 3" id="KW-0807">Transducer</keyword>
<comment type="caution">
    <text evidence="9">The sequence shown here is derived from an EMBL/GenBank/DDBJ whole genome shotgun (WGS) entry which is preliminary data.</text>
</comment>
<dbReference type="RefSeq" id="WP_193800492.1">
    <property type="nucleotide sequence ID" value="NZ_JADEWC010000010.1"/>
</dbReference>
<feature type="transmembrane region" description="Helical" evidence="6">
    <location>
        <begin position="246"/>
        <end position="269"/>
    </location>
</feature>
<name>A0ABR9V3C4_9CHRO</name>
<dbReference type="SUPFAM" id="SSF158472">
    <property type="entry name" value="HAMP domain-like"/>
    <property type="match status" value="1"/>
</dbReference>
<evidence type="ECO:0000259" key="8">
    <source>
        <dbReference type="PROSITE" id="PS50885"/>
    </source>
</evidence>
<feature type="region of interest" description="Disordered" evidence="5">
    <location>
        <begin position="1"/>
        <end position="40"/>
    </location>
</feature>
<dbReference type="PANTHER" id="PTHR32089:SF114">
    <property type="entry name" value="METHYL-ACCEPTING CHEMOTAXIS PROTEIN MCPB"/>
    <property type="match status" value="1"/>
</dbReference>
<evidence type="ECO:0000256" key="2">
    <source>
        <dbReference type="ARBA" id="ARBA00029447"/>
    </source>
</evidence>
<evidence type="ECO:0000256" key="5">
    <source>
        <dbReference type="SAM" id="MobiDB-lite"/>
    </source>
</evidence>
<dbReference type="EMBL" id="JADEWC010000010">
    <property type="protein sequence ID" value="MBE9222337.1"/>
    <property type="molecule type" value="Genomic_DNA"/>
</dbReference>
<dbReference type="SUPFAM" id="SSF58104">
    <property type="entry name" value="Methyl-accepting chemotaxis protein (MCP) signaling domain"/>
    <property type="match status" value="1"/>
</dbReference>
<evidence type="ECO:0000256" key="3">
    <source>
        <dbReference type="PROSITE-ProRule" id="PRU00284"/>
    </source>
</evidence>
<dbReference type="CDD" id="cd11386">
    <property type="entry name" value="MCP_signal"/>
    <property type="match status" value="1"/>
</dbReference>
<keyword evidence="6" id="KW-0472">Membrane</keyword>
<dbReference type="CDD" id="cd06225">
    <property type="entry name" value="HAMP"/>
    <property type="match status" value="1"/>
</dbReference>
<keyword evidence="6" id="KW-1133">Transmembrane helix</keyword>
<gene>
    <name evidence="9" type="ORF">IQ215_06465</name>
</gene>
<dbReference type="PROSITE" id="PS50885">
    <property type="entry name" value="HAMP"/>
    <property type="match status" value="1"/>
</dbReference>
<feature type="domain" description="HAMP" evidence="8">
    <location>
        <begin position="270"/>
        <end position="322"/>
    </location>
</feature>
<sequence length="666" mass="72236">MTSQQPSLNVSSDLMASSDDVNTSAPSSPPEQKKELQEQRGGTLRERLLYTVVPTTLIPLVVVSAIGINFTRYQEQQKQQQLVEQIAVVTRETSSSFLENVEPVDNQAPVLEAIRNTLETSLQFQVRGSQVLQIVDGATGEVINGVRGDGDVDLTQLVGGDTMAQVSRVFAQGMLNDDMGGILSSLVSINGVENANLVSARDDGEVTILTLESGNRYFNVTLIPESSLVAIASVDNADISRLGEQVIIVFSTIALFLGALAVGNIILLAQTFSEPLTNLTQKAQQVAQGDLDTKATPQGTLESRTLAENFNALVSRVKELIKEQEAIAFEQRQEKEKLEMGIFNLLDELQYAVDGDLTVRASLDSMEMSTVADLCNAILDSLQDIALQVKESSTKVVTSLGENEYSIQQLALETIRETEQTKETLASVQKMSYSIEEVATNASQAATLADDAYEVTKKGSDAMDETVESIVSLRTNVGETAKKMKRLGESSQNISQVVSLIEEIALKTNLLAINASVEASRAGEQGQGFTVVAEQVGALAEQSAAATKQIAQLVAEIQRETQDVTMAMESGTSQVVNTTRLVESTKQRLERVLERSQRINELMQNISSSTVSQAQTSRLVTDLMEKIAEQSEQRLLSSEQIAQSIQDTATIAKQLESAVEQFKVNE</sequence>
<evidence type="ECO:0000259" key="7">
    <source>
        <dbReference type="PROSITE" id="PS50111"/>
    </source>
</evidence>
<dbReference type="PROSITE" id="PS50111">
    <property type="entry name" value="CHEMOTAXIS_TRANSDUC_2"/>
    <property type="match status" value="1"/>
</dbReference>
<keyword evidence="10" id="KW-1185">Reference proteome</keyword>
<dbReference type="Gene3D" id="1.10.287.950">
    <property type="entry name" value="Methyl-accepting chemotaxis protein"/>
    <property type="match status" value="1"/>
</dbReference>
<dbReference type="Proteomes" id="UP000654604">
    <property type="component" value="Unassembled WGS sequence"/>
</dbReference>
<dbReference type="Pfam" id="PF00015">
    <property type="entry name" value="MCPsignal"/>
    <property type="match status" value="1"/>
</dbReference>
<evidence type="ECO:0000313" key="10">
    <source>
        <dbReference type="Proteomes" id="UP000654604"/>
    </source>
</evidence>
<dbReference type="Gene3D" id="6.10.340.10">
    <property type="match status" value="1"/>
</dbReference>
<evidence type="ECO:0000256" key="6">
    <source>
        <dbReference type="SAM" id="Phobius"/>
    </source>
</evidence>
<proteinExistence type="inferred from homology"/>
<evidence type="ECO:0000313" key="9">
    <source>
        <dbReference type="EMBL" id="MBE9222337.1"/>
    </source>
</evidence>
<feature type="coiled-coil region" evidence="4">
    <location>
        <begin position="543"/>
        <end position="606"/>
    </location>
</feature>